<keyword evidence="5" id="KW-0175">Coiled coil</keyword>
<keyword evidence="2 4" id="KW-0808">Transferase</keyword>
<dbReference type="CDD" id="cd09010">
    <property type="entry name" value="MTAP_SsMTAPII_like_MTIP"/>
    <property type="match status" value="1"/>
</dbReference>
<dbReference type="UniPathway" id="UPA00606"/>
<dbReference type="Pfam" id="PF01048">
    <property type="entry name" value="PNP_UDP_1"/>
    <property type="match status" value="1"/>
</dbReference>
<comment type="subunit">
    <text evidence="4">Homohexamer. Dimer of a homotrimer.</text>
</comment>
<comment type="miscellaneous">
    <text evidence="4">Although this enzyme belongs to the family of MTA phosphorylases based on sequence homology, it has been shown that conserved amino acid substitutions in the substrate binding pocket convert the substrate specificity of this enzyme from 6-aminopurines to 6-oxopurines.</text>
</comment>
<dbReference type="Proteomes" id="UP000003195">
    <property type="component" value="Unassembled WGS sequence"/>
</dbReference>
<keyword evidence="1 4" id="KW-0328">Glycosyltransferase</keyword>
<gene>
    <name evidence="7" type="primary">mtnP</name>
    <name evidence="7" type="ORF">HMPREF9429_01362</name>
</gene>
<feature type="binding site" evidence="4">
    <location>
        <begin position="53"/>
        <end position="54"/>
    </location>
    <ligand>
        <name>phosphate</name>
        <dbReference type="ChEBI" id="CHEBI:43474"/>
    </ligand>
</feature>
<keyword evidence="8" id="KW-1185">Reference proteome</keyword>
<dbReference type="Gene3D" id="3.40.50.1580">
    <property type="entry name" value="Nucleoside phosphorylase domain"/>
    <property type="match status" value="1"/>
</dbReference>
<evidence type="ECO:0000313" key="8">
    <source>
        <dbReference type="Proteomes" id="UP000003195"/>
    </source>
</evidence>
<dbReference type="FunFam" id="3.40.50.1580:FF:000012">
    <property type="entry name" value="Probable 6-oxopurine nucleoside phosphorylase"/>
    <property type="match status" value="1"/>
</dbReference>
<dbReference type="AlphaFoldDB" id="E2ZCJ0"/>
<evidence type="ECO:0000313" key="7">
    <source>
        <dbReference type="EMBL" id="EFQ04177.1"/>
    </source>
</evidence>
<evidence type="ECO:0000256" key="1">
    <source>
        <dbReference type="ARBA" id="ARBA00022676"/>
    </source>
</evidence>
<dbReference type="InterPro" id="IPR035994">
    <property type="entry name" value="Nucleoside_phosphorylase_sf"/>
</dbReference>
<dbReference type="HOGENOM" id="CLU_054456_0_2_9"/>
<comment type="pathway">
    <text evidence="4">Purine metabolism; purine nucleoside salvage.</text>
</comment>
<dbReference type="PANTHER" id="PTHR42679:SF2">
    <property type="entry name" value="S-METHYL-5'-THIOADENOSINE PHOSPHORYLASE"/>
    <property type="match status" value="1"/>
</dbReference>
<dbReference type="InterPro" id="IPR010044">
    <property type="entry name" value="MTAP"/>
</dbReference>
<dbReference type="HAMAP" id="MF_01963">
    <property type="entry name" value="MTAP"/>
    <property type="match status" value="1"/>
</dbReference>
<proteinExistence type="inferred from homology"/>
<dbReference type="NCBIfam" id="TIGR01694">
    <property type="entry name" value="MTAP"/>
    <property type="match status" value="1"/>
</dbReference>
<comment type="catalytic activity">
    <reaction evidence="4">
        <text>a purine D-ribonucleoside + phosphate = a purine nucleobase + alpha-D-ribose 1-phosphate</text>
        <dbReference type="Rhea" id="RHEA:19805"/>
        <dbReference type="ChEBI" id="CHEBI:26386"/>
        <dbReference type="ChEBI" id="CHEBI:43474"/>
        <dbReference type="ChEBI" id="CHEBI:57720"/>
        <dbReference type="ChEBI" id="CHEBI:142355"/>
        <dbReference type="EC" id="2.4.2.1"/>
    </reaction>
</comment>
<comment type="function">
    <text evidence="4">Purine nucleoside phosphorylase which is highly specific for 6-oxopurine nucleosides. Cleaves guanosine or inosine to respective bases and sugar-1-phosphate molecules. Involved in purine salvage.</text>
</comment>
<protein>
    <recommendedName>
        <fullName evidence="4">Probable 6-oxopurine nucleoside phosphorylase</fullName>
        <ecNumber evidence="4">2.4.2.1</ecNumber>
    </recommendedName>
    <alternativeName>
        <fullName evidence="4">Purine nucleoside phosphorylase</fullName>
        <shortName evidence="4">PNP</shortName>
    </alternativeName>
</protein>
<comment type="similarity">
    <text evidence="4">Belongs to the PNP/MTAP phosphorylase family. MTAP subfamily.</text>
</comment>
<feature type="coiled-coil region" evidence="5">
    <location>
        <begin position="212"/>
        <end position="239"/>
    </location>
</feature>
<dbReference type="GO" id="GO:0005829">
    <property type="term" value="C:cytosol"/>
    <property type="evidence" value="ECO:0007669"/>
    <property type="project" value="TreeGrafter"/>
</dbReference>
<dbReference type="GO" id="GO:0019509">
    <property type="term" value="P:L-methionine salvage from methylthioadenosine"/>
    <property type="evidence" value="ECO:0007669"/>
    <property type="project" value="TreeGrafter"/>
</dbReference>
<dbReference type="NCBIfam" id="NF006599">
    <property type="entry name" value="PRK09136.1"/>
    <property type="match status" value="1"/>
</dbReference>
<evidence type="ECO:0000256" key="4">
    <source>
        <dbReference type="HAMAP-Rule" id="MF_01963"/>
    </source>
</evidence>
<feature type="binding site" evidence="4">
    <location>
        <begin position="86"/>
        <end position="87"/>
    </location>
    <ligand>
        <name>phosphate</name>
        <dbReference type="ChEBI" id="CHEBI:43474"/>
    </ligand>
</feature>
<dbReference type="EMBL" id="AECS01000037">
    <property type="protein sequence ID" value="EFQ04177.1"/>
    <property type="molecule type" value="Genomic_DNA"/>
</dbReference>
<dbReference type="SUPFAM" id="SSF53167">
    <property type="entry name" value="Purine and uridine phosphorylases"/>
    <property type="match status" value="1"/>
</dbReference>
<dbReference type="GO" id="GO:0006166">
    <property type="term" value="P:purine ribonucleoside salvage"/>
    <property type="evidence" value="ECO:0007669"/>
    <property type="project" value="UniProtKB-UniRule"/>
</dbReference>
<feature type="binding site" evidence="4">
    <location>
        <position position="186"/>
    </location>
    <ligand>
        <name>substrate</name>
    </ligand>
</feature>
<dbReference type="STRING" id="706434.HMPREF9429_01362"/>
<name>E2ZCJ0_9FIRM</name>
<keyword evidence="3 4" id="KW-0660">Purine salvage</keyword>
<organism evidence="7 8">
    <name type="scientific">Megasphaera micronuciformis F0359</name>
    <dbReference type="NCBI Taxonomy" id="706434"/>
    <lineage>
        <taxon>Bacteria</taxon>
        <taxon>Bacillati</taxon>
        <taxon>Bacillota</taxon>
        <taxon>Negativicutes</taxon>
        <taxon>Veillonellales</taxon>
        <taxon>Veillonellaceae</taxon>
        <taxon>Megasphaera</taxon>
    </lineage>
</organism>
<evidence type="ECO:0000256" key="3">
    <source>
        <dbReference type="ARBA" id="ARBA00022726"/>
    </source>
</evidence>
<sequence>MIVLSLIGIIGGTGVCDTTMLKNVRQEKLLTFFGMIHYLRGTYKDKEIVFLPRHGRTHSIPPHLINYRANILGLKKLGVSAIFSTTAVGTMTLDYKPGDFVLPDQFIDFTHSRHESFFDGGANGVVHVDMTTPYCPKVRDAVMRAGKELGYDVKNGATYVCSEGPRFETPAEIKMFRQLGGDLAGMTTIPEVCLAKEAEICYATVSMITNYAAGLTDQVQTHEEVNECMEENNKRIQNLIMKAIDLYEDEDCECRHVLAEYGGFKA</sequence>
<reference evidence="7 8" key="1">
    <citation type="submission" date="2010-08" db="EMBL/GenBank/DDBJ databases">
        <authorList>
            <person name="Weinstock G."/>
            <person name="Sodergren E."/>
            <person name="Clifton S."/>
            <person name="Fulton L."/>
            <person name="Fulton B."/>
            <person name="Courtney L."/>
            <person name="Fronick C."/>
            <person name="Harrison M."/>
            <person name="Strong C."/>
            <person name="Farmer C."/>
            <person name="Delahaunty K."/>
            <person name="Markovic C."/>
            <person name="Hall O."/>
            <person name="Minx P."/>
            <person name="Tomlinson C."/>
            <person name="Mitreva M."/>
            <person name="Hou S."/>
            <person name="Chen J."/>
            <person name="Wollam A."/>
            <person name="Pepin K.H."/>
            <person name="Johnson M."/>
            <person name="Bhonagiri V."/>
            <person name="Zhang X."/>
            <person name="Suruliraj S."/>
            <person name="Warren W."/>
            <person name="Chinwalla A."/>
            <person name="Mardis E.R."/>
            <person name="Wilson R.K."/>
        </authorList>
    </citation>
    <scope>NUCLEOTIDE SEQUENCE [LARGE SCALE GENOMIC DNA]</scope>
    <source>
        <strain evidence="7 8">F0359</strain>
    </source>
</reference>
<dbReference type="PANTHER" id="PTHR42679">
    <property type="entry name" value="S-METHYL-5'-THIOADENOSINE PHOSPHORYLASE"/>
    <property type="match status" value="1"/>
</dbReference>
<evidence type="ECO:0000256" key="5">
    <source>
        <dbReference type="SAM" id="Coils"/>
    </source>
</evidence>
<dbReference type="EC" id="2.4.2.1" evidence="4"/>
<evidence type="ECO:0000259" key="6">
    <source>
        <dbReference type="Pfam" id="PF01048"/>
    </source>
</evidence>
<feature type="binding site" evidence="4">
    <location>
        <begin position="210"/>
        <end position="212"/>
    </location>
    <ligand>
        <name>substrate</name>
    </ligand>
</feature>
<feature type="site" description="Important for substrate specificity" evidence="4">
    <location>
        <position position="222"/>
    </location>
</feature>
<dbReference type="InterPro" id="IPR000845">
    <property type="entry name" value="Nucleoside_phosphorylase_d"/>
</dbReference>
<evidence type="ECO:0000256" key="2">
    <source>
        <dbReference type="ARBA" id="ARBA00022679"/>
    </source>
</evidence>
<dbReference type="GO" id="GO:0017061">
    <property type="term" value="F:S-methyl-5-thioadenosine phosphorylase activity"/>
    <property type="evidence" value="ECO:0007669"/>
    <property type="project" value="InterPro"/>
</dbReference>
<accession>E2ZCJ0</accession>
<feature type="binding site" evidence="4">
    <location>
        <position position="13"/>
    </location>
    <ligand>
        <name>phosphate</name>
        <dbReference type="ChEBI" id="CHEBI:43474"/>
    </ligand>
</feature>
<comment type="caution">
    <text evidence="7">The sequence shown here is derived from an EMBL/GenBank/DDBJ whole genome shotgun (WGS) entry which is preliminary data.</text>
</comment>
<feature type="site" description="Important for substrate specificity" evidence="4">
    <location>
        <position position="168"/>
    </location>
</feature>
<feature type="binding site" evidence="4">
    <location>
        <position position="187"/>
    </location>
    <ligand>
        <name>phosphate</name>
        <dbReference type="ChEBI" id="CHEBI:43474"/>
    </ligand>
</feature>
<feature type="domain" description="Nucleoside phosphorylase" evidence="6">
    <location>
        <begin position="7"/>
        <end position="244"/>
    </location>
</feature>
<dbReference type="eggNOG" id="COG0005">
    <property type="taxonomic scope" value="Bacteria"/>
</dbReference>